<gene>
    <name evidence="1" type="ORF">L1987_11969</name>
</gene>
<proteinExistence type="predicted"/>
<organism evidence="1 2">
    <name type="scientific">Smallanthus sonchifolius</name>
    <dbReference type="NCBI Taxonomy" id="185202"/>
    <lineage>
        <taxon>Eukaryota</taxon>
        <taxon>Viridiplantae</taxon>
        <taxon>Streptophyta</taxon>
        <taxon>Embryophyta</taxon>
        <taxon>Tracheophyta</taxon>
        <taxon>Spermatophyta</taxon>
        <taxon>Magnoliopsida</taxon>
        <taxon>eudicotyledons</taxon>
        <taxon>Gunneridae</taxon>
        <taxon>Pentapetalae</taxon>
        <taxon>asterids</taxon>
        <taxon>campanulids</taxon>
        <taxon>Asterales</taxon>
        <taxon>Asteraceae</taxon>
        <taxon>Asteroideae</taxon>
        <taxon>Heliantheae alliance</taxon>
        <taxon>Millerieae</taxon>
        <taxon>Smallanthus</taxon>
    </lineage>
</organism>
<name>A0ACB9JDB9_9ASTR</name>
<protein>
    <submittedName>
        <fullName evidence="1">Uncharacterized protein</fullName>
    </submittedName>
</protein>
<evidence type="ECO:0000313" key="2">
    <source>
        <dbReference type="Proteomes" id="UP001056120"/>
    </source>
</evidence>
<comment type="caution">
    <text evidence="1">The sequence shown here is derived from an EMBL/GenBank/DDBJ whole genome shotgun (WGS) entry which is preliminary data.</text>
</comment>
<dbReference type="EMBL" id="CM042021">
    <property type="protein sequence ID" value="KAI3818166.1"/>
    <property type="molecule type" value="Genomic_DNA"/>
</dbReference>
<evidence type="ECO:0000313" key="1">
    <source>
        <dbReference type="EMBL" id="KAI3818166.1"/>
    </source>
</evidence>
<dbReference type="Proteomes" id="UP001056120">
    <property type="component" value="Linkage Group LG04"/>
</dbReference>
<accession>A0ACB9JDB9</accession>
<sequence length="87" mass="9715">MTDDAIGEPKSDNDEHHQTPSLHVSIIRRFDHRFVLFHTPTHTHTRFLTLTLTPTLTPPPPIQSHHGFSSPHLIIHNSIVGVSSSLG</sequence>
<reference evidence="1 2" key="2">
    <citation type="journal article" date="2022" name="Mol. Ecol. Resour.">
        <title>The genomes of chicory, endive, great burdock and yacon provide insights into Asteraceae paleo-polyploidization history and plant inulin production.</title>
        <authorList>
            <person name="Fan W."/>
            <person name="Wang S."/>
            <person name="Wang H."/>
            <person name="Wang A."/>
            <person name="Jiang F."/>
            <person name="Liu H."/>
            <person name="Zhao H."/>
            <person name="Xu D."/>
            <person name="Zhang Y."/>
        </authorList>
    </citation>
    <scope>NUCLEOTIDE SEQUENCE [LARGE SCALE GENOMIC DNA]</scope>
    <source>
        <strain evidence="2">cv. Yunnan</strain>
        <tissue evidence="1">Leaves</tissue>
    </source>
</reference>
<keyword evidence="2" id="KW-1185">Reference proteome</keyword>
<reference evidence="2" key="1">
    <citation type="journal article" date="2022" name="Mol. Ecol. Resour.">
        <title>The genomes of chicory, endive, great burdock and yacon provide insights into Asteraceae palaeo-polyploidization history and plant inulin production.</title>
        <authorList>
            <person name="Fan W."/>
            <person name="Wang S."/>
            <person name="Wang H."/>
            <person name="Wang A."/>
            <person name="Jiang F."/>
            <person name="Liu H."/>
            <person name="Zhao H."/>
            <person name="Xu D."/>
            <person name="Zhang Y."/>
        </authorList>
    </citation>
    <scope>NUCLEOTIDE SEQUENCE [LARGE SCALE GENOMIC DNA]</scope>
    <source>
        <strain evidence="2">cv. Yunnan</strain>
    </source>
</reference>